<protein>
    <submittedName>
        <fullName evidence="9">Sugar ABC transporter permease</fullName>
    </submittedName>
</protein>
<dbReference type="GO" id="GO:0005886">
    <property type="term" value="C:plasma membrane"/>
    <property type="evidence" value="ECO:0007669"/>
    <property type="project" value="UniProtKB-SubCell"/>
</dbReference>
<gene>
    <name evidence="9" type="ORF">EWH70_24205</name>
</gene>
<dbReference type="Gene3D" id="1.10.3720.10">
    <property type="entry name" value="MetI-like"/>
    <property type="match status" value="1"/>
</dbReference>
<evidence type="ECO:0000256" key="6">
    <source>
        <dbReference type="ARBA" id="ARBA00023136"/>
    </source>
</evidence>
<dbReference type="Pfam" id="PF00528">
    <property type="entry name" value="BPD_transp_1"/>
    <property type="match status" value="1"/>
</dbReference>
<dbReference type="CDD" id="cd06261">
    <property type="entry name" value="TM_PBP2"/>
    <property type="match status" value="1"/>
</dbReference>
<name>A0A4Q7J224_9PSEU</name>
<feature type="transmembrane region" description="Helical" evidence="7">
    <location>
        <begin position="110"/>
        <end position="133"/>
    </location>
</feature>
<feature type="transmembrane region" description="Helical" evidence="7">
    <location>
        <begin position="74"/>
        <end position="98"/>
    </location>
</feature>
<keyword evidence="2 7" id="KW-0813">Transport</keyword>
<dbReference type="SUPFAM" id="SSF161098">
    <property type="entry name" value="MetI-like"/>
    <property type="match status" value="1"/>
</dbReference>
<dbReference type="PANTHER" id="PTHR30193">
    <property type="entry name" value="ABC TRANSPORTER PERMEASE PROTEIN"/>
    <property type="match status" value="1"/>
</dbReference>
<dbReference type="OrthoDB" id="4053402at2"/>
<evidence type="ECO:0000259" key="8">
    <source>
        <dbReference type="PROSITE" id="PS50928"/>
    </source>
</evidence>
<comment type="caution">
    <text evidence="9">The sequence shown here is derived from an EMBL/GenBank/DDBJ whole genome shotgun (WGS) entry which is preliminary data.</text>
</comment>
<keyword evidence="3" id="KW-1003">Cell membrane</keyword>
<keyword evidence="4 7" id="KW-0812">Transmembrane</keyword>
<organism evidence="9 10">
    <name type="scientific">Amycolatopsis suaedae</name>
    <dbReference type="NCBI Taxonomy" id="2510978"/>
    <lineage>
        <taxon>Bacteria</taxon>
        <taxon>Bacillati</taxon>
        <taxon>Actinomycetota</taxon>
        <taxon>Actinomycetes</taxon>
        <taxon>Pseudonocardiales</taxon>
        <taxon>Pseudonocardiaceae</taxon>
        <taxon>Amycolatopsis</taxon>
    </lineage>
</organism>
<reference evidence="9 10" key="1">
    <citation type="submission" date="2019-02" db="EMBL/GenBank/DDBJ databases">
        <title>Draft genome sequence of Amycolatopsis sp. 8-3EHSu isolated from roots of Suaeda maritima.</title>
        <authorList>
            <person name="Duangmal K."/>
            <person name="Chantavorakit T."/>
        </authorList>
    </citation>
    <scope>NUCLEOTIDE SEQUENCE [LARGE SCALE GENOMIC DNA]</scope>
    <source>
        <strain evidence="9 10">8-3EHSu</strain>
    </source>
</reference>
<dbReference type="PANTHER" id="PTHR30193:SF37">
    <property type="entry name" value="INNER MEMBRANE ABC TRANSPORTER PERMEASE PROTEIN YCJO"/>
    <property type="match status" value="1"/>
</dbReference>
<dbReference type="InterPro" id="IPR035906">
    <property type="entry name" value="MetI-like_sf"/>
</dbReference>
<dbReference type="InterPro" id="IPR051393">
    <property type="entry name" value="ABC_transporter_permease"/>
</dbReference>
<evidence type="ECO:0000256" key="3">
    <source>
        <dbReference type="ARBA" id="ARBA00022475"/>
    </source>
</evidence>
<feature type="transmembrane region" description="Helical" evidence="7">
    <location>
        <begin position="164"/>
        <end position="188"/>
    </location>
</feature>
<keyword evidence="6 7" id="KW-0472">Membrane</keyword>
<dbReference type="Proteomes" id="UP000292003">
    <property type="component" value="Unassembled WGS sequence"/>
</dbReference>
<evidence type="ECO:0000313" key="10">
    <source>
        <dbReference type="Proteomes" id="UP000292003"/>
    </source>
</evidence>
<feature type="transmembrane region" description="Helical" evidence="7">
    <location>
        <begin position="269"/>
        <end position="291"/>
    </location>
</feature>
<dbReference type="PROSITE" id="PS50928">
    <property type="entry name" value="ABC_TM1"/>
    <property type="match status" value="1"/>
</dbReference>
<dbReference type="EMBL" id="SFCC01000012">
    <property type="protein sequence ID" value="RZQ61480.1"/>
    <property type="molecule type" value="Genomic_DNA"/>
</dbReference>
<dbReference type="RefSeq" id="WP_130477783.1">
    <property type="nucleotide sequence ID" value="NZ_SFCC01000012.1"/>
</dbReference>
<evidence type="ECO:0000256" key="7">
    <source>
        <dbReference type="RuleBase" id="RU363032"/>
    </source>
</evidence>
<proteinExistence type="inferred from homology"/>
<evidence type="ECO:0000256" key="4">
    <source>
        <dbReference type="ARBA" id="ARBA00022692"/>
    </source>
</evidence>
<evidence type="ECO:0000313" key="9">
    <source>
        <dbReference type="EMBL" id="RZQ61480.1"/>
    </source>
</evidence>
<keyword evidence="10" id="KW-1185">Reference proteome</keyword>
<sequence length="299" mass="32602">MALTTVTGGRRGYLPYLIPAAVLFAAVIAVPVVMNVGISFTRWQGVGSPDWAGLDQYQKLFSDTTFWVSFGNNLALIVAMAILPTLLGLLVSVALYDVVAKRFGQRPASVLRASFYLPQVLPAVVAGVVWGWILHPEYGAANAVLRALGLESFTQNWLGDENTALLSVMGVLVWIQLGYPLVIFLAGLQRVDPELYEAAELDGASWWQRLWRITVPQIRPEIFVVLLTCTIAALKSFDKIFVLTRGGPGGATNVPAYFSFQNFFEKSNVGYGAAIATVLMVIIGGLAFLFLRAQSRGER</sequence>
<comment type="subcellular location">
    <subcellularLocation>
        <location evidence="1 7">Cell membrane</location>
        <topology evidence="1 7">Multi-pass membrane protein</topology>
    </subcellularLocation>
</comment>
<dbReference type="InterPro" id="IPR000515">
    <property type="entry name" value="MetI-like"/>
</dbReference>
<evidence type="ECO:0000256" key="5">
    <source>
        <dbReference type="ARBA" id="ARBA00022989"/>
    </source>
</evidence>
<feature type="domain" description="ABC transmembrane type-1" evidence="8">
    <location>
        <begin position="70"/>
        <end position="292"/>
    </location>
</feature>
<dbReference type="GO" id="GO:0055085">
    <property type="term" value="P:transmembrane transport"/>
    <property type="evidence" value="ECO:0007669"/>
    <property type="project" value="InterPro"/>
</dbReference>
<evidence type="ECO:0000256" key="1">
    <source>
        <dbReference type="ARBA" id="ARBA00004651"/>
    </source>
</evidence>
<feature type="transmembrane region" description="Helical" evidence="7">
    <location>
        <begin position="218"/>
        <end position="237"/>
    </location>
</feature>
<evidence type="ECO:0000256" key="2">
    <source>
        <dbReference type="ARBA" id="ARBA00022448"/>
    </source>
</evidence>
<feature type="transmembrane region" description="Helical" evidence="7">
    <location>
        <begin position="12"/>
        <end position="34"/>
    </location>
</feature>
<comment type="similarity">
    <text evidence="7">Belongs to the binding-protein-dependent transport system permease family.</text>
</comment>
<dbReference type="AlphaFoldDB" id="A0A4Q7J224"/>
<accession>A0A4Q7J224</accession>
<keyword evidence="5 7" id="KW-1133">Transmembrane helix</keyword>